<organism evidence="1 2">
    <name type="scientific">Sulfobacillus acidophilus</name>
    <dbReference type="NCBI Taxonomy" id="53633"/>
    <lineage>
        <taxon>Bacteria</taxon>
        <taxon>Bacillati</taxon>
        <taxon>Bacillota</taxon>
        <taxon>Clostridia</taxon>
        <taxon>Eubacteriales</taxon>
        <taxon>Clostridiales Family XVII. Incertae Sedis</taxon>
        <taxon>Sulfobacillus</taxon>
    </lineage>
</organism>
<dbReference type="Proteomes" id="UP000241848">
    <property type="component" value="Unassembled WGS sequence"/>
</dbReference>
<dbReference type="AlphaFoldDB" id="A0A2T2WCC5"/>
<reference evidence="1 2" key="1">
    <citation type="journal article" date="2014" name="BMC Genomics">
        <title>Comparison of environmental and isolate Sulfobacillus genomes reveals diverse carbon, sulfur, nitrogen, and hydrogen metabolisms.</title>
        <authorList>
            <person name="Justice N.B."/>
            <person name="Norman A."/>
            <person name="Brown C.T."/>
            <person name="Singh A."/>
            <person name="Thomas B.C."/>
            <person name="Banfield J.F."/>
        </authorList>
    </citation>
    <scope>NUCLEOTIDE SEQUENCE [LARGE SCALE GENOMIC DNA]</scope>
    <source>
        <strain evidence="1">AMDSBA3</strain>
    </source>
</reference>
<evidence type="ECO:0000313" key="1">
    <source>
        <dbReference type="EMBL" id="PSR19892.1"/>
    </source>
</evidence>
<comment type="caution">
    <text evidence="1">The sequence shown here is derived from an EMBL/GenBank/DDBJ whole genome shotgun (WGS) entry which is preliminary data.</text>
</comment>
<accession>A0A2T2WCC5</accession>
<name>A0A2T2WCC5_9FIRM</name>
<evidence type="ECO:0000313" key="2">
    <source>
        <dbReference type="Proteomes" id="UP000241848"/>
    </source>
</evidence>
<proteinExistence type="predicted"/>
<gene>
    <name evidence="1" type="ORF">C7B45_17690</name>
</gene>
<protein>
    <submittedName>
        <fullName evidence="1">Uncharacterized protein</fullName>
    </submittedName>
</protein>
<sequence>MAPPVERKSSYNTIMQFLLATLGGLITSTESAVFGSSSFGIFLSGSLSTLASNAGVSFFNRFFSRSSSTVDQAYQTAWIWPNPYGTSGYLILQPHHYRHLHQGRDRIDFHQTPRILGYTDTLDQAQVVCERITHDQGLVQHLAVDTNSPDLRWGLFHKAWNEYQRHAKKIRRETDELLTGIWHYAQVDATHSEMVAYRNKMTAHGWQWEFFPLPPQTAPTPAVLRHQMDAKHQWNANDLLLPEKMTDGHALTDSSDLATAWRFQALTHESQHTIPWQFLNVAEPGTPPRWALGCATPGPHATDPPVWHFWPESGPLVAWPDLDTARQAVYRVAAPNTDTRLWPVNSHPDTAIMTTWRHAVGLADPPNIPTAAATLSVMRRATVSSS</sequence>
<dbReference type="EMBL" id="PXYV01000123">
    <property type="protein sequence ID" value="PSR19892.1"/>
    <property type="molecule type" value="Genomic_DNA"/>
</dbReference>